<organism evidence="1 2">
    <name type="scientific">Lactiplantibacillus plantarum WJL</name>
    <dbReference type="NCBI Taxonomy" id="1350466"/>
    <lineage>
        <taxon>Bacteria</taxon>
        <taxon>Bacillati</taxon>
        <taxon>Bacillota</taxon>
        <taxon>Bacilli</taxon>
        <taxon>Lactobacillales</taxon>
        <taxon>Lactobacillaceae</taxon>
        <taxon>Lactiplantibacillus</taxon>
    </lineage>
</organism>
<protein>
    <submittedName>
        <fullName evidence="1">Uncharacterized protein</fullName>
    </submittedName>
</protein>
<evidence type="ECO:0000313" key="2">
    <source>
        <dbReference type="Proteomes" id="UP000050511"/>
    </source>
</evidence>
<gene>
    <name evidence="1" type="ORF">WJL_3046</name>
</gene>
<dbReference type="EMBL" id="LKLZ01000013">
    <property type="protein sequence ID" value="KPN41678.1"/>
    <property type="molecule type" value="Genomic_DNA"/>
</dbReference>
<dbReference type="Proteomes" id="UP000050511">
    <property type="component" value="Unassembled WGS sequence"/>
</dbReference>
<proteinExistence type="predicted"/>
<sequence>MIFANMSWQRVFKLGRQSVLWAMDDAVSGWGAVRRNYVG</sequence>
<comment type="caution">
    <text evidence="1">The sequence shown here is derived from an EMBL/GenBank/DDBJ whole genome shotgun (WGS) entry which is preliminary data.</text>
</comment>
<accession>A0A837P6S5</accession>
<reference evidence="1 2" key="1">
    <citation type="submission" date="2015-10" db="EMBL/GenBank/DDBJ databases">
        <title>Resequencing of Lactobacillus plantarum WJL strain genome.</title>
        <authorList>
            <person name="Martino M.E."/>
        </authorList>
    </citation>
    <scope>NUCLEOTIDE SEQUENCE [LARGE SCALE GENOMIC DNA]</scope>
    <source>
        <strain evidence="1 2">WJL</strain>
    </source>
</reference>
<name>A0A837P6S5_LACPN</name>
<evidence type="ECO:0000313" key="1">
    <source>
        <dbReference type="EMBL" id="KPN41678.1"/>
    </source>
</evidence>
<dbReference type="AlphaFoldDB" id="A0A837P6S5"/>